<dbReference type="RefSeq" id="WP_270078634.1">
    <property type="nucleotide sequence ID" value="NZ_CP115174.1"/>
</dbReference>
<name>A0ABY7NSS7_9SPHN</name>
<dbReference type="Proteomes" id="UP001210865">
    <property type="component" value="Chromosome"/>
</dbReference>
<gene>
    <name evidence="1" type="ORF">PBT88_07815</name>
</gene>
<evidence type="ECO:0000313" key="1">
    <source>
        <dbReference type="EMBL" id="WBO24005.1"/>
    </source>
</evidence>
<reference evidence="1 2" key="1">
    <citation type="submission" date="2022-12" db="EMBL/GenBank/DDBJ databases">
        <title>Sphingomonas abieness sp. nov., an endophytic bacterium isolated from Abies koreana.</title>
        <authorList>
            <person name="Jiang L."/>
            <person name="Lee J."/>
        </authorList>
    </citation>
    <scope>NUCLEOTIDE SEQUENCE [LARGE SCALE GENOMIC DNA]</scope>
    <source>
        <strain evidence="2">PAMB 00755</strain>
    </source>
</reference>
<organism evidence="1 2">
    <name type="scientific">Sphingomonas abietis</name>
    <dbReference type="NCBI Taxonomy" id="3012344"/>
    <lineage>
        <taxon>Bacteria</taxon>
        <taxon>Pseudomonadati</taxon>
        <taxon>Pseudomonadota</taxon>
        <taxon>Alphaproteobacteria</taxon>
        <taxon>Sphingomonadales</taxon>
        <taxon>Sphingomonadaceae</taxon>
        <taxon>Sphingomonas</taxon>
    </lineage>
</organism>
<keyword evidence="2" id="KW-1185">Reference proteome</keyword>
<dbReference type="EMBL" id="CP115174">
    <property type="protein sequence ID" value="WBO24005.1"/>
    <property type="molecule type" value="Genomic_DNA"/>
</dbReference>
<accession>A0ABY7NSS7</accession>
<proteinExistence type="predicted"/>
<evidence type="ECO:0000313" key="2">
    <source>
        <dbReference type="Proteomes" id="UP001210865"/>
    </source>
</evidence>
<protein>
    <submittedName>
        <fullName evidence="1">Uncharacterized protein</fullName>
    </submittedName>
</protein>
<sequence>MHHKPRQAFQPGGVFDFQAFPRHFGRFGESLAQPWFWSAIAAREQESADTADSVLQGC</sequence>